<keyword evidence="2" id="KW-0698">rRNA processing</keyword>
<feature type="domain" description="Nucleolar protein 11 C-terminal" evidence="8">
    <location>
        <begin position="429"/>
        <end position="600"/>
    </location>
</feature>
<dbReference type="AlphaFoldDB" id="A0A2T7PXA1"/>
<keyword evidence="6" id="KW-0539">Nucleus</keyword>
<proteinExistence type="predicted"/>
<comment type="caution">
    <text evidence="9">The sequence shown here is derived from an EMBL/GenBank/DDBJ whole genome shotgun (WGS) entry which is preliminary data.</text>
</comment>
<evidence type="ECO:0000259" key="8">
    <source>
        <dbReference type="Pfam" id="PF20998"/>
    </source>
</evidence>
<dbReference type="InterPro" id="IPR042859">
    <property type="entry name" value="NOL11"/>
</dbReference>
<evidence type="ECO:0000256" key="3">
    <source>
        <dbReference type="ARBA" id="ARBA00023015"/>
    </source>
</evidence>
<feature type="domain" description="Nucleolar protein 11 N-terminal" evidence="7">
    <location>
        <begin position="10"/>
        <end position="316"/>
    </location>
</feature>
<dbReference type="PANTHER" id="PTHR15633:SF2">
    <property type="entry name" value="NUCLEOLAR PROTEIN 11"/>
    <property type="match status" value="1"/>
</dbReference>
<dbReference type="InterPro" id="IPR048897">
    <property type="entry name" value="Nol11_C"/>
</dbReference>
<evidence type="ECO:0000256" key="1">
    <source>
        <dbReference type="ARBA" id="ARBA00004604"/>
    </source>
</evidence>
<protein>
    <recommendedName>
        <fullName evidence="11">Nucleolar protein 11</fullName>
    </recommendedName>
</protein>
<keyword evidence="5" id="KW-0804">Transcription</keyword>
<name>A0A2T7PXA1_POMCA</name>
<evidence type="ECO:0000313" key="10">
    <source>
        <dbReference type="Proteomes" id="UP000245119"/>
    </source>
</evidence>
<evidence type="ECO:0000256" key="4">
    <source>
        <dbReference type="ARBA" id="ARBA00023159"/>
    </source>
</evidence>
<dbReference type="GO" id="GO:0030490">
    <property type="term" value="P:maturation of SSU-rRNA"/>
    <property type="evidence" value="ECO:0007669"/>
    <property type="project" value="InterPro"/>
</dbReference>
<dbReference type="Proteomes" id="UP000245119">
    <property type="component" value="Linkage Group LG1"/>
</dbReference>
<dbReference type="STRING" id="400727.A0A2T7PXA1"/>
<evidence type="ECO:0000256" key="2">
    <source>
        <dbReference type="ARBA" id="ARBA00022552"/>
    </source>
</evidence>
<gene>
    <name evidence="9" type="ORF">C0Q70_00671</name>
</gene>
<keyword evidence="3" id="KW-0805">Transcription regulation</keyword>
<dbReference type="Pfam" id="PF08168">
    <property type="entry name" value="NOL11_N"/>
    <property type="match status" value="1"/>
</dbReference>
<evidence type="ECO:0008006" key="11">
    <source>
        <dbReference type="Google" id="ProtNLM"/>
    </source>
</evidence>
<organism evidence="9 10">
    <name type="scientific">Pomacea canaliculata</name>
    <name type="common">Golden apple snail</name>
    <dbReference type="NCBI Taxonomy" id="400727"/>
    <lineage>
        <taxon>Eukaryota</taxon>
        <taxon>Metazoa</taxon>
        <taxon>Spiralia</taxon>
        <taxon>Lophotrochozoa</taxon>
        <taxon>Mollusca</taxon>
        <taxon>Gastropoda</taxon>
        <taxon>Caenogastropoda</taxon>
        <taxon>Architaenioglossa</taxon>
        <taxon>Ampullarioidea</taxon>
        <taxon>Ampullariidae</taxon>
        <taxon>Pomacea</taxon>
    </lineage>
</organism>
<dbReference type="OrthoDB" id="6502630at2759"/>
<keyword evidence="4" id="KW-0010">Activator</keyword>
<dbReference type="EMBL" id="PZQS01000001">
    <property type="protein sequence ID" value="PVD38061.1"/>
    <property type="molecule type" value="Genomic_DNA"/>
</dbReference>
<reference evidence="9 10" key="1">
    <citation type="submission" date="2018-04" db="EMBL/GenBank/DDBJ databases">
        <title>The genome of golden apple snail Pomacea canaliculata provides insight into stress tolerance and invasive adaptation.</title>
        <authorList>
            <person name="Liu C."/>
            <person name="Liu B."/>
            <person name="Ren Y."/>
            <person name="Zhang Y."/>
            <person name="Wang H."/>
            <person name="Li S."/>
            <person name="Jiang F."/>
            <person name="Yin L."/>
            <person name="Zhang G."/>
            <person name="Qian W."/>
            <person name="Fan W."/>
        </authorList>
    </citation>
    <scope>NUCLEOTIDE SEQUENCE [LARGE SCALE GENOMIC DNA]</scope>
    <source>
        <strain evidence="9">SZHN2017</strain>
        <tissue evidence="9">Muscle</tissue>
    </source>
</reference>
<dbReference type="PANTHER" id="PTHR15633">
    <property type="entry name" value="NUCLEOLAR PROTEIN 11"/>
    <property type="match status" value="1"/>
</dbReference>
<evidence type="ECO:0000313" key="9">
    <source>
        <dbReference type="EMBL" id="PVD38061.1"/>
    </source>
</evidence>
<dbReference type="InterPro" id="IPR012584">
    <property type="entry name" value="NOL11_N"/>
</dbReference>
<evidence type="ECO:0000259" key="7">
    <source>
        <dbReference type="Pfam" id="PF08168"/>
    </source>
</evidence>
<accession>A0A2T7PXA1</accession>
<evidence type="ECO:0000256" key="6">
    <source>
        <dbReference type="ARBA" id="ARBA00023242"/>
    </source>
</evidence>
<sequence>MATLFEAIPFAVETSLFGVEAGKDEDSIIISNKKGFINTVKLSDCKLLTSLPIRHGVQVTSPAVWNNVREEYLLVQNKQEIRLWQDGIKNLDKAKRRHVSTNIHKLFCLPNFNPIILYEDGHTEFLGNVKPDQEPLLKQGEIITWCSTVTIAEGVCVLYTTSVKHENRLCVYSFWYSLDTQRWHQKTSTVLSHGALSGCACTAEPDQKAVRFFSLWSDGTLKETLLTESSQEEDIQSAVIPGIKAGCSLVCLSKDHVVIVGLQKDEQDGIGILDAKFGTLQAWQPLPPSFTSSKQVFCLQNHIFVHGGKVLCMYRYECHSSTLAVILGQQTETVNTIESCPTYISLAEWKTSESQQVSGSVGSEVLDFFRSLIDPSQTSTYTTFKEVFCKVTDILQEGLKDWAATSAVSLLILRCCSETNFWPRAEIELLVSQKCITSSNVGILFDALVKRKEVALIHKALKLLDEVPESCLIKALHCIMTTSDEALAHAVDGIEAEKTFDKDIMDECPLSEPKQHFVNLILCCPFSDIYLQESLCKLPFSVVLDFLKYILFLMKLPMKTSSDAKGPSSEKVYDWLAVTIDAHFTHLSLAKDAQELVAQLRDEVMIQVGTDTSNDVHMRQKSEVLSVNYYRLK</sequence>
<keyword evidence="10" id="KW-1185">Reference proteome</keyword>
<dbReference type="GO" id="GO:0005730">
    <property type="term" value="C:nucleolus"/>
    <property type="evidence" value="ECO:0007669"/>
    <property type="project" value="UniProtKB-SubCell"/>
</dbReference>
<dbReference type="GO" id="GO:0003723">
    <property type="term" value="F:RNA binding"/>
    <property type="evidence" value="ECO:0007669"/>
    <property type="project" value="TreeGrafter"/>
</dbReference>
<evidence type="ECO:0000256" key="5">
    <source>
        <dbReference type="ARBA" id="ARBA00023163"/>
    </source>
</evidence>
<dbReference type="Pfam" id="PF20998">
    <property type="entry name" value="Nol11_C"/>
    <property type="match status" value="1"/>
</dbReference>
<comment type="subcellular location">
    <subcellularLocation>
        <location evidence="1">Nucleus</location>
        <location evidence="1">Nucleolus</location>
    </subcellularLocation>
</comment>